<dbReference type="Pfam" id="PF02458">
    <property type="entry name" value="Transferase"/>
    <property type="match status" value="1"/>
</dbReference>
<dbReference type="PANTHER" id="PTHR31623:SF70">
    <property type="entry name" value="TRANSFERASE, CHLORAMPHENICOL ACETYLTRANSFERASE-LIKE DOMAIN PROTEIN"/>
    <property type="match status" value="1"/>
</dbReference>
<proteinExistence type="inferred from homology"/>
<comment type="caution">
    <text evidence="4">The sequence shown here is derived from an EMBL/GenBank/DDBJ whole genome shotgun (WGS) entry which is preliminary data.</text>
</comment>
<comment type="similarity">
    <text evidence="1">Belongs to the plant acyltransferase family.</text>
</comment>
<evidence type="ECO:0000313" key="4">
    <source>
        <dbReference type="EMBL" id="KAK1437735.1"/>
    </source>
</evidence>
<protein>
    <recommendedName>
        <fullName evidence="6">Transferase, Chloramphenicol acetyltransferase-like domain protein</fullName>
    </recommendedName>
</protein>
<name>A0AAD8L8H7_TARER</name>
<organism evidence="4 5">
    <name type="scientific">Tagetes erecta</name>
    <name type="common">African marigold</name>
    <dbReference type="NCBI Taxonomy" id="13708"/>
    <lineage>
        <taxon>Eukaryota</taxon>
        <taxon>Viridiplantae</taxon>
        <taxon>Streptophyta</taxon>
        <taxon>Embryophyta</taxon>
        <taxon>Tracheophyta</taxon>
        <taxon>Spermatophyta</taxon>
        <taxon>Magnoliopsida</taxon>
        <taxon>eudicotyledons</taxon>
        <taxon>Gunneridae</taxon>
        <taxon>Pentapetalae</taxon>
        <taxon>asterids</taxon>
        <taxon>campanulids</taxon>
        <taxon>Asterales</taxon>
        <taxon>Asteraceae</taxon>
        <taxon>Asteroideae</taxon>
        <taxon>Heliantheae alliance</taxon>
        <taxon>Tageteae</taxon>
        <taxon>Tagetes</taxon>
    </lineage>
</organism>
<reference evidence="4" key="1">
    <citation type="journal article" date="2023" name="bioRxiv">
        <title>Improved chromosome-level genome assembly for marigold (Tagetes erecta).</title>
        <authorList>
            <person name="Jiang F."/>
            <person name="Yuan L."/>
            <person name="Wang S."/>
            <person name="Wang H."/>
            <person name="Xu D."/>
            <person name="Wang A."/>
            <person name="Fan W."/>
        </authorList>
    </citation>
    <scope>NUCLEOTIDE SEQUENCE</scope>
    <source>
        <strain evidence="4">WSJ</strain>
        <tissue evidence="4">Leaf</tissue>
    </source>
</reference>
<gene>
    <name evidence="4" type="ORF">QVD17_03533</name>
</gene>
<dbReference type="Proteomes" id="UP001229421">
    <property type="component" value="Unassembled WGS sequence"/>
</dbReference>
<dbReference type="InterPro" id="IPR023213">
    <property type="entry name" value="CAT-like_dom_sf"/>
</dbReference>
<dbReference type="PANTHER" id="PTHR31623">
    <property type="entry name" value="F21J9.9"/>
    <property type="match status" value="1"/>
</dbReference>
<keyword evidence="2" id="KW-0808">Transferase</keyword>
<dbReference type="Gene3D" id="3.30.559.10">
    <property type="entry name" value="Chloramphenicol acetyltransferase-like domain"/>
    <property type="match status" value="2"/>
</dbReference>
<evidence type="ECO:0008006" key="6">
    <source>
        <dbReference type="Google" id="ProtNLM"/>
    </source>
</evidence>
<dbReference type="GO" id="GO:0016746">
    <property type="term" value="F:acyltransferase activity"/>
    <property type="evidence" value="ECO:0007669"/>
    <property type="project" value="UniProtKB-KW"/>
</dbReference>
<dbReference type="AlphaFoldDB" id="A0AAD8L8H7"/>
<sequence>MKSGWWSKGKMQVLWSTSSGVMVHKFRSSIFGGRFFHFVRVDFLLSGECNGSLCGVARNGVVIFEWSNQRVFRCDDICGPSIHRHLFFLLQLITCYLITNMNIVKQSTKFIKPAVPTPSTLRRYKTGFIDELAPIMNVSIVLFFSANDNHNPNFVTRLEQSLAKILPRFYPLAGRYMDEVYTIDCNDEGVEFIHAKVNIKLQDILVSTDANVKFVDEFVPSMTRDATYPLLAIQVTMFECGGMTLGVSSPHKIVDASTLCTFISEWATMNRGSENEIEFTGHAFNSSSLFPGRCFKPIPLRVISDADMSCKYIRKIYSFSESAISNMKANHQHWSKIQLVSAIIWKALIDVDRVNNNNPSEYILLQPVNLRGKTSSLIPKHSCGNFWGYCVTQAGTVETTEELADRLTANVKKTKNYLSKVDHNTEEGQLMVLSCILPKNIRDTSSVITITSWSKFPFYELDFGFGKPTWVAPGCVPVVNISCLMDQAQGNGVDAHIVLEAKDVPCFEKALQSIDCFAA</sequence>
<evidence type="ECO:0000256" key="1">
    <source>
        <dbReference type="ARBA" id="ARBA00009861"/>
    </source>
</evidence>
<evidence type="ECO:0000256" key="3">
    <source>
        <dbReference type="ARBA" id="ARBA00023315"/>
    </source>
</evidence>
<dbReference type="EMBL" id="JAUHHV010000001">
    <property type="protein sequence ID" value="KAK1437735.1"/>
    <property type="molecule type" value="Genomic_DNA"/>
</dbReference>
<evidence type="ECO:0000313" key="5">
    <source>
        <dbReference type="Proteomes" id="UP001229421"/>
    </source>
</evidence>
<accession>A0AAD8L8H7</accession>
<keyword evidence="3" id="KW-0012">Acyltransferase</keyword>
<keyword evidence="5" id="KW-1185">Reference proteome</keyword>
<evidence type="ECO:0000256" key="2">
    <source>
        <dbReference type="ARBA" id="ARBA00022679"/>
    </source>
</evidence>